<protein>
    <recommendedName>
        <fullName evidence="4">Cardiolipin synthase N-terminal domain-containing protein</fullName>
    </recommendedName>
</protein>
<evidence type="ECO:0008006" key="4">
    <source>
        <dbReference type="Google" id="ProtNLM"/>
    </source>
</evidence>
<dbReference type="KEGG" id="cfl:Cfla_0795"/>
<organism evidence="2 3">
    <name type="scientific">Cellulomonas flavigena (strain ATCC 482 / DSM 20109 / BCRC 11376 / JCM 18109 / NBRC 3775 / NCIMB 8073 / NRS 134)</name>
    <dbReference type="NCBI Taxonomy" id="446466"/>
    <lineage>
        <taxon>Bacteria</taxon>
        <taxon>Bacillati</taxon>
        <taxon>Actinomycetota</taxon>
        <taxon>Actinomycetes</taxon>
        <taxon>Micrococcales</taxon>
        <taxon>Cellulomonadaceae</taxon>
        <taxon>Cellulomonas</taxon>
    </lineage>
</organism>
<keyword evidence="3" id="KW-1185">Reference proteome</keyword>
<gene>
    <name evidence="2" type="ordered locus">Cfla_0795</name>
</gene>
<evidence type="ECO:0000313" key="2">
    <source>
        <dbReference type="EMBL" id="ADG73705.1"/>
    </source>
</evidence>
<dbReference type="HOGENOM" id="CLU_2664370_0_0_11"/>
<keyword evidence="1" id="KW-0812">Transmembrane</keyword>
<proteinExistence type="predicted"/>
<accession>D5UJW3</accession>
<dbReference type="Proteomes" id="UP000000849">
    <property type="component" value="Chromosome"/>
</dbReference>
<reference evidence="2 3" key="1">
    <citation type="journal article" date="2010" name="Stand. Genomic Sci.">
        <title>Complete genome sequence of Cellulomonas flavigena type strain (134).</title>
        <authorList>
            <person name="Abt B."/>
            <person name="Foster B."/>
            <person name="Lapidus A."/>
            <person name="Clum A."/>
            <person name="Sun H."/>
            <person name="Pukall R."/>
            <person name="Lucas S."/>
            <person name="Glavina Del Rio T."/>
            <person name="Nolan M."/>
            <person name="Tice H."/>
            <person name="Cheng J.F."/>
            <person name="Pitluck S."/>
            <person name="Liolios K."/>
            <person name="Ivanova N."/>
            <person name="Mavromatis K."/>
            <person name="Ovchinnikova G."/>
            <person name="Pati A."/>
            <person name="Goodwin L."/>
            <person name="Chen A."/>
            <person name="Palaniappan K."/>
            <person name="Land M."/>
            <person name="Hauser L."/>
            <person name="Chang Y.J."/>
            <person name="Jeffries C.D."/>
            <person name="Rohde M."/>
            <person name="Goker M."/>
            <person name="Woyke T."/>
            <person name="Bristow J."/>
            <person name="Eisen J.A."/>
            <person name="Markowitz V."/>
            <person name="Hugenholtz P."/>
            <person name="Kyrpides N.C."/>
            <person name="Klenk H.P."/>
        </authorList>
    </citation>
    <scope>NUCLEOTIDE SEQUENCE [LARGE SCALE GENOMIC DNA]</scope>
    <source>
        <strain evidence="3">ATCC 482 / DSM 20109 / BCRC 11376 / JCM 18109 / NBRC 3775 / NCIMB 8073 / NRS 134</strain>
    </source>
</reference>
<name>D5UJW3_CELFN</name>
<dbReference type="RefSeq" id="WP_013116039.1">
    <property type="nucleotide sequence ID" value="NC_014151.1"/>
</dbReference>
<dbReference type="EMBL" id="CP001964">
    <property type="protein sequence ID" value="ADG73705.1"/>
    <property type="molecule type" value="Genomic_DNA"/>
</dbReference>
<keyword evidence="1" id="KW-0472">Membrane</keyword>
<sequence>MEPTLPMPAAYDVFWSLTVLVAFPLLVVALLRWRKAELEHPLVWLLVILLLPVLGAAGFLARSLGRGPGVDDSRA</sequence>
<dbReference type="STRING" id="446466.Cfla_0795"/>
<evidence type="ECO:0000313" key="3">
    <source>
        <dbReference type="Proteomes" id="UP000000849"/>
    </source>
</evidence>
<feature type="transmembrane region" description="Helical" evidence="1">
    <location>
        <begin position="13"/>
        <end position="31"/>
    </location>
</feature>
<evidence type="ECO:0000256" key="1">
    <source>
        <dbReference type="SAM" id="Phobius"/>
    </source>
</evidence>
<feature type="transmembrane region" description="Helical" evidence="1">
    <location>
        <begin position="43"/>
        <end position="61"/>
    </location>
</feature>
<keyword evidence="1" id="KW-1133">Transmembrane helix</keyword>
<dbReference type="AlphaFoldDB" id="D5UJW3"/>